<dbReference type="Pfam" id="PF13906">
    <property type="entry name" value="AA_permease_C"/>
    <property type="match status" value="1"/>
</dbReference>
<feature type="transmembrane region" description="Helical" evidence="2">
    <location>
        <begin position="63"/>
        <end position="81"/>
    </location>
</feature>
<feature type="transmembrane region" description="Helical" evidence="2">
    <location>
        <begin position="39"/>
        <end position="57"/>
    </location>
</feature>
<feature type="compositionally biased region" description="Gly residues" evidence="1">
    <location>
        <begin position="187"/>
        <end position="197"/>
    </location>
</feature>
<proteinExistence type="predicted"/>
<feature type="transmembrane region" description="Helical" evidence="2">
    <location>
        <begin position="6"/>
        <end position="27"/>
    </location>
</feature>
<feature type="non-terminal residue" evidence="4">
    <location>
        <position position="1"/>
    </location>
</feature>
<evidence type="ECO:0000256" key="2">
    <source>
        <dbReference type="SAM" id="Phobius"/>
    </source>
</evidence>
<keyword evidence="2" id="KW-0812">Transmembrane</keyword>
<evidence type="ECO:0000259" key="3">
    <source>
        <dbReference type="Pfam" id="PF13906"/>
    </source>
</evidence>
<reference evidence="4 5" key="1">
    <citation type="journal article" date="2021" name="Sci. Rep.">
        <title>Genome sequencing of the multicellular alga Astrephomene provides insights into convergent evolution of germ-soma differentiation.</title>
        <authorList>
            <person name="Yamashita S."/>
            <person name="Yamamoto K."/>
            <person name="Matsuzaki R."/>
            <person name="Suzuki S."/>
            <person name="Yamaguchi H."/>
            <person name="Hirooka S."/>
            <person name="Minakuchi Y."/>
            <person name="Miyagishima S."/>
            <person name="Kawachi M."/>
            <person name="Toyoda A."/>
            <person name="Nozaki H."/>
        </authorList>
    </citation>
    <scope>NUCLEOTIDE SEQUENCE [LARGE SCALE GENOMIC DNA]</scope>
    <source>
        <strain evidence="4 5">NIES-4017</strain>
    </source>
</reference>
<dbReference type="Proteomes" id="UP001054857">
    <property type="component" value="Unassembled WGS sequence"/>
</dbReference>
<feature type="region of interest" description="Disordered" evidence="1">
    <location>
        <begin position="187"/>
        <end position="260"/>
    </location>
</feature>
<gene>
    <name evidence="4" type="ORF">Agub_g134</name>
</gene>
<dbReference type="AlphaFoldDB" id="A0AAD3HGD8"/>
<keyword evidence="5" id="KW-1185">Reference proteome</keyword>
<evidence type="ECO:0000313" key="4">
    <source>
        <dbReference type="EMBL" id="GFR39663.1"/>
    </source>
</evidence>
<feature type="domain" description="Cationic amino acid transporter C-terminal" evidence="3">
    <location>
        <begin position="36"/>
        <end position="86"/>
    </location>
</feature>
<keyword evidence="2" id="KW-0472">Membrane</keyword>
<dbReference type="InterPro" id="IPR029485">
    <property type="entry name" value="CAT_C"/>
</dbReference>
<keyword evidence="2" id="KW-1133">Transmembrane helix</keyword>
<name>A0AAD3HGD8_9CHLO</name>
<dbReference type="EMBL" id="BMAR01000001">
    <property type="protein sequence ID" value="GFR39663.1"/>
    <property type="molecule type" value="Genomic_DNA"/>
</dbReference>
<organism evidence="4 5">
    <name type="scientific">Astrephomene gubernaculifera</name>
    <dbReference type="NCBI Taxonomy" id="47775"/>
    <lineage>
        <taxon>Eukaryota</taxon>
        <taxon>Viridiplantae</taxon>
        <taxon>Chlorophyta</taxon>
        <taxon>core chlorophytes</taxon>
        <taxon>Chlorophyceae</taxon>
        <taxon>CS clade</taxon>
        <taxon>Chlamydomonadales</taxon>
        <taxon>Astrephomenaceae</taxon>
        <taxon>Astrephomene</taxon>
    </lineage>
</organism>
<comment type="caution">
    <text evidence="4">The sequence shown here is derived from an EMBL/GenBank/DDBJ whole genome shotgun (WGS) entry which is preliminary data.</text>
</comment>
<feature type="compositionally biased region" description="Low complexity" evidence="1">
    <location>
        <begin position="110"/>
        <end position="121"/>
    </location>
</feature>
<sequence length="260" mass="26346">YTEGAPVGVPLVFLVAWFAVTCSFLRLPVRYVPQVFRCPLSPFLPSLGMLATLHLIGSLGWPAYVRWVVWFTLGTCVYLSYGMHRSQGDASYLGRPSTSLQQSLMLASPASASSRSSARTSETGGPASPPLFSSLASSSRDAPALGTAVPRSSSSSAVGLVGSGGVGIAPSGVHAAFSGQLGGGMGGGGGDRGGAGNGVVSISSGDVEPSLARPPHHRHPAAYTAAAGGHQARQSGGLGRSHSHGHGRSMGAMDMVEMTA</sequence>
<evidence type="ECO:0000313" key="5">
    <source>
        <dbReference type="Proteomes" id="UP001054857"/>
    </source>
</evidence>
<evidence type="ECO:0000256" key="1">
    <source>
        <dbReference type="SAM" id="MobiDB-lite"/>
    </source>
</evidence>
<feature type="non-terminal residue" evidence="4">
    <location>
        <position position="260"/>
    </location>
</feature>
<protein>
    <recommendedName>
        <fullName evidence="3">Cationic amino acid transporter C-terminal domain-containing protein</fullName>
    </recommendedName>
</protein>
<accession>A0AAD3HGD8</accession>
<feature type="region of interest" description="Disordered" evidence="1">
    <location>
        <begin position="110"/>
        <end position="138"/>
    </location>
</feature>
<feature type="compositionally biased region" description="Low complexity" evidence="1">
    <location>
        <begin position="221"/>
        <end position="235"/>
    </location>
</feature>